<evidence type="ECO:0000256" key="1">
    <source>
        <dbReference type="SAM" id="SignalP"/>
    </source>
</evidence>
<evidence type="ECO:0000313" key="2">
    <source>
        <dbReference type="EMBL" id="KAB8241714.1"/>
    </source>
</evidence>
<gene>
    <name evidence="2" type="ORF">BDV35DRAFT_58300</name>
</gene>
<protein>
    <recommendedName>
        <fullName evidence="3">Secreted protein</fullName>
    </recommendedName>
</protein>
<dbReference type="AlphaFoldDB" id="A0A5N6GJR4"/>
<feature type="chain" id="PRO_5024975438" description="Secreted protein" evidence="1">
    <location>
        <begin position="25"/>
        <end position="106"/>
    </location>
</feature>
<evidence type="ECO:0008006" key="3">
    <source>
        <dbReference type="Google" id="ProtNLM"/>
    </source>
</evidence>
<organism evidence="2">
    <name type="scientific">Aspergillus flavus</name>
    <dbReference type="NCBI Taxonomy" id="5059"/>
    <lineage>
        <taxon>Eukaryota</taxon>
        <taxon>Fungi</taxon>
        <taxon>Dikarya</taxon>
        <taxon>Ascomycota</taxon>
        <taxon>Pezizomycotina</taxon>
        <taxon>Eurotiomycetes</taxon>
        <taxon>Eurotiomycetidae</taxon>
        <taxon>Eurotiales</taxon>
        <taxon>Aspergillaceae</taxon>
        <taxon>Aspergillus</taxon>
        <taxon>Aspergillus subgen. Circumdati</taxon>
    </lineage>
</organism>
<reference evidence="2" key="1">
    <citation type="submission" date="2019-04" db="EMBL/GenBank/DDBJ databases">
        <title>Friends and foes A comparative genomics study of 23 Aspergillus species from section Flavi.</title>
        <authorList>
            <consortium name="DOE Joint Genome Institute"/>
            <person name="Kjaerbolling I."/>
            <person name="Vesth T."/>
            <person name="Frisvad J.C."/>
            <person name="Nybo J.L."/>
            <person name="Theobald S."/>
            <person name="Kildgaard S."/>
            <person name="Isbrandt T."/>
            <person name="Kuo A."/>
            <person name="Sato A."/>
            <person name="Lyhne E.K."/>
            <person name="Kogle M.E."/>
            <person name="Wiebenga A."/>
            <person name="Kun R.S."/>
            <person name="Lubbers R.J."/>
            <person name="Makela M.R."/>
            <person name="Barry K."/>
            <person name="Chovatia M."/>
            <person name="Clum A."/>
            <person name="Daum C."/>
            <person name="Haridas S."/>
            <person name="He G."/>
            <person name="LaButti K."/>
            <person name="Lipzen A."/>
            <person name="Mondo S."/>
            <person name="Riley R."/>
            <person name="Salamov A."/>
            <person name="Simmons B.A."/>
            <person name="Magnuson J.K."/>
            <person name="Henrissat B."/>
            <person name="Mortensen U.H."/>
            <person name="Larsen T.O."/>
            <person name="Devries R.P."/>
            <person name="Grigoriev I.V."/>
            <person name="Machida M."/>
            <person name="Baker S.E."/>
            <person name="Andersen M.R."/>
        </authorList>
    </citation>
    <scope>NUCLEOTIDE SEQUENCE [LARGE SCALE GENOMIC DNA]</scope>
    <source>
        <strain evidence="2">CBS 121.62</strain>
    </source>
</reference>
<dbReference type="EMBL" id="ML734682">
    <property type="protein sequence ID" value="KAB8241714.1"/>
    <property type="molecule type" value="Genomic_DNA"/>
</dbReference>
<name>A0A5N6GJR4_ASPFL</name>
<proteinExistence type="predicted"/>
<sequence length="106" mass="12041">MRRLACSFLFHIAFQMSWQFMARGSGLFRFWERCANSEKEKNSRAFYCTVGRMGDMSILSPCISCSITLGDVHTNRQGCMKPARCVNLNATAEYSPSKSRSNHLTT</sequence>
<feature type="signal peptide" evidence="1">
    <location>
        <begin position="1"/>
        <end position="24"/>
    </location>
</feature>
<accession>A0A5N6GJR4</accession>
<dbReference type="Proteomes" id="UP000325434">
    <property type="component" value="Unassembled WGS sequence"/>
</dbReference>
<keyword evidence="1" id="KW-0732">Signal</keyword>